<dbReference type="Proteomes" id="UP000215453">
    <property type="component" value="Chromosome 5"/>
</dbReference>
<feature type="compositionally biased region" description="Basic and acidic residues" evidence="5">
    <location>
        <begin position="71"/>
        <end position="80"/>
    </location>
</feature>
<protein>
    <recommendedName>
        <fullName evidence="8">Rpr2-domain-containing protein</fullName>
    </recommendedName>
</protein>
<evidence type="ECO:0000256" key="3">
    <source>
        <dbReference type="ARBA" id="ARBA00022833"/>
    </source>
</evidence>
<organism evidence="6 7">
    <name type="scientific">Zymoseptoria tritici ST99CH_1A5</name>
    <dbReference type="NCBI Taxonomy" id="1276529"/>
    <lineage>
        <taxon>Eukaryota</taxon>
        <taxon>Fungi</taxon>
        <taxon>Dikarya</taxon>
        <taxon>Ascomycota</taxon>
        <taxon>Pezizomycotina</taxon>
        <taxon>Dothideomycetes</taxon>
        <taxon>Dothideomycetidae</taxon>
        <taxon>Mycosphaerellales</taxon>
        <taxon>Mycosphaerellaceae</taxon>
        <taxon>Zymoseptoria</taxon>
    </lineage>
</organism>
<dbReference type="GO" id="GO:0008033">
    <property type="term" value="P:tRNA processing"/>
    <property type="evidence" value="ECO:0007669"/>
    <property type="project" value="UniProtKB-KW"/>
</dbReference>
<reference evidence="6 7" key="1">
    <citation type="submission" date="2016-10" db="EMBL/GenBank/DDBJ databases">
        <authorList>
            <person name="Varghese N."/>
        </authorList>
    </citation>
    <scope>NUCLEOTIDE SEQUENCE [LARGE SCALE GENOMIC DNA]</scope>
</reference>
<keyword evidence="3" id="KW-0862">Zinc</keyword>
<gene>
    <name evidence="6" type="ORF">ZT1A5_G5655</name>
</gene>
<sequence length="204" mass="22459">MVKEKVKGLKGVPNKHLHARISFLHQAAEYLSSHTSGGERPDAGPSDVSSEAQPDDRDTAVKHLGSISSNNDRDSKHSTDDLAAPPLITPGMPSYMCSQLRQVALKSQIRLLPEIKRAYCKRCNAFLVEGQNYHRSMENLSRGGKKPHADITVFECGVCGAKKRFPITGAKQRRKGDRQRTRATVEISEAERNESLPLSMPAAT</sequence>
<evidence type="ECO:0000256" key="1">
    <source>
        <dbReference type="ARBA" id="ARBA00022694"/>
    </source>
</evidence>
<feature type="region of interest" description="Disordered" evidence="5">
    <location>
        <begin position="169"/>
        <end position="204"/>
    </location>
</feature>
<feature type="region of interest" description="Disordered" evidence="5">
    <location>
        <begin position="32"/>
        <end position="85"/>
    </location>
</feature>
<keyword evidence="2" id="KW-0479">Metal-binding</keyword>
<name>A0A1Y6LIF5_ZYMTR</name>
<dbReference type="InterPro" id="IPR007175">
    <property type="entry name" value="Rpr2/Snm1/Rpp21"/>
</dbReference>
<dbReference type="PANTHER" id="PTHR14742">
    <property type="entry name" value="RIBONUCLEASE P SUBUNIT P21"/>
    <property type="match status" value="1"/>
</dbReference>
<accession>A0A1Y6LIF5</accession>
<dbReference type="GO" id="GO:0005655">
    <property type="term" value="C:nucleolar ribonuclease P complex"/>
    <property type="evidence" value="ECO:0007669"/>
    <property type="project" value="TreeGrafter"/>
</dbReference>
<dbReference type="AlphaFoldDB" id="A0A1Y6LIF5"/>
<dbReference type="GO" id="GO:0046872">
    <property type="term" value="F:metal ion binding"/>
    <property type="evidence" value="ECO:0007669"/>
    <property type="project" value="UniProtKB-KW"/>
</dbReference>
<keyword evidence="1" id="KW-0819">tRNA processing</keyword>
<dbReference type="EMBL" id="LT882680">
    <property type="protein sequence ID" value="SMY24214.1"/>
    <property type="molecule type" value="Genomic_DNA"/>
</dbReference>
<dbReference type="PANTHER" id="PTHR14742:SF0">
    <property type="entry name" value="RIBONUCLEASE P PROTEIN SUBUNIT P21"/>
    <property type="match status" value="1"/>
</dbReference>
<dbReference type="Pfam" id="PF04032">
    <property type="entry name" value="Rpr2"/>
    <property type="match status" value="1"/>
</dbReference>
<evidence type="ECO:0000256" key="5">
    <source>
        <dbReference type="SAM" id="MobiDB-lite"/>
    </source>
</evidence>
<evidence type="ECO:0008006" key="8">
    <source>
        <dbReference type="Google" id="ProtNLM"/>
    </source>
</evidence>
<dbReference type="Gene3D" id="6.20.50.20">
    <property type="match status" value="1"/>
</dbReference>
<evidence type="ECO:0000256" key="4">
    <source>
        <dbReference type="ARBA" id="ARBA00038402"/>
    </source>
</evidence>
<comment type="similarity">
    <text evidence="4">Belongs to the eukaryotic/archaeal RNase P protein component 4 family.</text>
</comment>
<proteinExistence type="inferred from homology"/>
<evidence type="ECO:0000313" key="7">
    <source>
        <dbReference type="Proteomes" id="UP000215453"/>
    </source>
</evidence>
<evidence type="ECO:0000313" key="6">
    <source>
        <dbReference type="EMBL" id="SMY24214.1"/>
    </source>
</evidence>
<evidence type="ECO:0000256" key="2">
    <source>
        <dbReference type="ARBA" id="ARBA00022723"/>
    </source>
</evidence>